<feature type="transmembrane region" description="Helical" evidence="5">
    <location>
        <begin position="72"/>
        <end position="97"/>
    </location>
</feature>
<dbReference type="InterPro" id="IPR038770">
    <property type="entry name" value="Na+/solute_symporter_sf"/>
</dbReference>
<evidence type="ECO:0000313" key="6">
    <source>
        <dbReference type="EMBL" id="GLB54111.1"/>
    </source>
</evidence>
<feature type="transmembrane region" description="Helical" evidence="5">
    <location>
        <begin position="216"/>
        <end position="239"/>
    </location>
</feature>
<dbReference type="InterPro" id="IPR002657">
    <property type="entry name" value="BilAc:Na_symport/Acr3"/>
</dbReference>
<keyword evidence="2 5" id="KW-0812">Transmembrane</keyword>
<dbReference type="Proteomes" id="UP001143545">
    <property type="component" value="Unassembled WGS sequence"/>
</dbReference>
<comment type="caution">
    <text evidence="6">The sequence shown here is derived from an EMBL/GenBank/DDBJ whole genome shotgun (WGS) entry which is preliminary data.</text>
</comment>
<feature type="transmembrane region" description="Helical" evidence="5">
    <location>
        <begin position="44"/>
        <end position="65"/>
    </location>
</feature>
<accession>A0A9W6EWC2</accession>
<evidence type="ECO:0000256" key="1">
    <source>
        <dbReference type="ARBA" id="ARBA00004141"/>
    </source>
</evidence>
<keyword evidence="3 5" id="KW-1133">Transmembrane helix</keyword>
<evidence type="ECO:0000256" key="5">
    <source>
        <dbReference type="SAM" id="Phobius"/>
    </source>
</evidence>
<protein>
    <recommendedName>
        <fullName evidence="8">Bile acid:Na+ symporter, BASS family</fullName>
    </recommendedName>
</protein>
<feature type="transmembrane region" description="Helical" evidence="5">
    <location>
        <begin position="103"/>
        <end position="123"/>
    </location>
</feature>
<keyword evidence="4 5" id="KW-0472">Membrane</keyword>
<dbReference type="Gene3D" id="1.20.1530.20">
    <property type="match status" value="1"/>
</dbReference>
<gene>
    <name evidence="6" type="ORF">NBRC110019_31520</name>
</gene>
<comment type="subcellular location">
    <subcellularLocation>
        <location evidence="1">Membrane</location>
        <topology evidence="1">Multi-pass membrane protein</topology>
    </subcellularLocation>
</comment>
<evidence type="ECO:0000256" key="2">
    <source>
        <dbReference type="ARBA" id="ARBA00022692"/>
    </source>
</evidence>
<feature type="transmembrane region" description="Helical" evidence="5">
    <location>
        <begin position="170"/>
        <end position="190"/>
    </location>
</feature>
<evidence type="ECO:0000256" key="3">
    <source>
        <dbReference type="ARBA" id="ARBA00022989"/>
    </source>
</evidence>
<feature type="transmembrane region" description="Helical" evidence="5">
    <location>
        <begin position="144"/>
        <end position="164"/>
    </location>
</feature>
<keyword evidence="7" id="KW-1185">Reference proteome</keyword>
<dbReference type="EMBL" id="BRVP01000035">
    <property type="protein sequence ID" value="GLB54111.1"/>
    <property type="molecule type" value="Genomic_DNA"/>
</dbReference>
<feature type="transmembrane region" description="Helical" evidence="5">
    <location>
        <begin position="21"/>
        <end position="38"/>
    </location>
</feature>
<organism evidence="6 7">
    <name type="scientific">Neptunitalea chrysea</name>
    <dbReference type="NCBI Taxonomy" id="1647581"/>
    <lineage>
        <taxon>Bacteria</taxon>
        <taxon>Pseudomonadati</taxon>
        <taxon>Bacteroidota</taxon>
        <taxon>Flavobacteriia</taxon>
        <taxon>Flavobacteriales</taxon>
        <taxon>Flavobacteriaceae</taxon>
        <taxon>Neptunitalea</taxon>
    </lineage>
</organism>
<dbReference type="GO" id="GO:0016020">
    <property type="term" value="C:membrane"/>
    <property type="evidence" value="ECO:0007669"/>
    <property type="project" value="UniProtKB-SubCell"/>
</dbReference>
<dbReference type="AlphaFoldDB" id="A0A9W6EWC2"/>
<reference evidence="6" key="1">
    <citation type="submission" date="2022-07" db="EMBL/GenBank/DDBJ databases">
        <title>Taxonomy of Novel Oxalotrophic and Methylotrophic Bacteria.</title>
        <authorList>
            <person name="Sahin N."/>
            <person name="Tani A."/>
        </authorList>
    </citation>
    <scope>NUCLEOTIDE SEQUENCE</scope>
    <source>
        <strain evidence="6">AM327</strain>
    </source>
</reference>
<sequence>MLFLTFTGIRITYKQIGRAHIQAALLVVLLSFIHYWWVKLLFPDLAMVGFILGAAPTAAAAAVVANMMKLNVPFVTVSTVLSNLVSVIFIPIALPLLTKEPLLVSPIFIVLQVFITLGIPLIIGQLVTNYTPKLTAKIVPLKPFSFVLFIFNMFIASGNCSDYIQNHSTVSINTILLIAGITCVIGFINFKVGEWTAPKAIKYESGLAIGRKNTMFALWISITYVNPMVGLAPVFYLVFHNVYNSAQLWFLERKRQTTAIENRNKN</sequence>
<name>A0A9W6EWC2_9FLAO</name>
<evidence type="ECO:0000256" key="4">
    <source>
        <dbReference type="ARBA" id="ARBA00023136"/>
    </source>
</evidence>
<proteinExistence type="predicted"/>
<dbReference type="Pfam" id="PF01758">
    <property type="entry name" value="SBF"/>
    <property type="match status" value="1"/>
</dbReference>
<evidence type="ECO:0008006" key="8">
    <source>
        <dbReference type="Google" id="ProtNLM"/>
    </source>
</evidence>
<evidence type="ECO:0000313" key="7">
    <source>
        <dbReference type="Proteomes" id="UP001143545"/>
    </source>
</evidence>